<feature type="compositionally biased region" description="Basic and acidic residues" evidence="5">
    <location>
        <begin position="788"/>
        <end position="799"/>
    </location>
</feature>
<dbReference type="SUPFAM" id="SSF52540">
    <property type="entry name" value="P-loop containing nucleoside triphosphate hydrolases"/>
    <property type="match status" value="2"/>
</dbReference>
<feature type="non-terminal residue" evidence="7">
    <location>
        <position position="1"/>
    </location>
</feature>
<dbReference type="Proteomes" id="UP000736164">
    <property type="component" value="Unassembled WGS sequence"/>
</dbReference>
<evidence type="ECO:0000313" key="7">
    <source>
        <dbReference type="EMBL" id="MBN3318045.1"/>
    </source>
</evidence>
<dbReference type="PROSITE" id="PS51720">
    <property type="entry name" value="G_AIG1"/>
    <property type="match status" value="2"/>
</dbReference>
<dbReference type="InterPro" id="IPR027417">
    <property type="entry name" value="P-loop_NTPase"/>
</dbReference>
<dbReference type="Gene3D" id="3.40.50.300">
    <property type="entry name" value="P-loop containing nucleotide triphosphate hydrolases"/>
    <property type="match status" value="3"/>
</dbReference>
<dbReference type="PANTHER" id="PTHR10903:SF167">
    <property type="entry name" value="GTPASE IMAP FAMILY MEMBER 6-RELATED"/>
    <property type="match status" value="1"/>
</dbReference>
<evidence type="ECO:0000256" key="2">
    <source>
        <dbReference type="ARBA" id="ARBA00022741"/>
    </source>
</evidence>
<keyword evidence="2" id="KW-0547">Nucleotide-binding</keyword>
<evidence type="ECO:0000256" key="1">
    <source>
        <dbReference type="ARBA" id="ARBA00008535"/>
    </source>
</evidence>
<dbReference type="CDD" id="cd01852">
    <property type="entry name" value="AIG1"/>
    <property type="match status" value="2"/>
</dbReference>
<dbReference type="EMBL" id="JAAWVO010037746">
    <property type="protein sequence ID" value="MBN3318045.1"/>
    <property type="molecule type" value="Genomic_DNA"/>
</dbReference>
<comment type="similarity">
    <text evidence="1">Belongs to the TRAFAC class TrmE-Era-EngA-EngB-Septin-like GTPase superfamily. AIG1/Toc34/Toc159-like paraseptin GTPase family. IAN subfamily.</text>
</comment>
<keyword evidence="4" id="KW-0175">Coiled coil</keyword>
<feature type="region of interest" description="Disordered" evidence="5">
    <location>
        <begin position="774"/>
        <end position="818"/>
    </location>
</feature>
<organism evidence="7 8">
    <name type="scientific">Atractosteus spatula</name>
    <name type="common">Alligator gar</name>
    <name type="synonym">Lepisosteus spatula</name>
    <dbReference type="NCBI Taxonomy" id="7917"/>
    <lineage>
        <taxon>Eukaryota</taxon>
        <taxon>Metazoa</taxon>
        <taxon>Chordata</taxon>
        <taxon>Craniata</taxon>
        <taxon>Vertebrata</taxon>
        <taxon>Euteleostomi</taxon>
        <taxon>Actinopterygii</taxon>
        <taxon>Neopterygii</taxon>
        <taxon>Holostei</taxon>
        <taxon>Semionotiformes</taxon>
        <taxon>Lepisosteidae</taxon>
        <taxon>Atractosteus</taxon>
    </lineage>
</organism>
<feature type="coiled-coil region" evidence="4">
    <location>
        <begin position="33"/>
        <end position="60"/>
    </location>
</feature>
<feature type="region of interest" description="Disordered" evidence="5">
    <location>
        <begin position="647"/>
        <end position="691"/>
    </location>
</feature>
<proteinExistence type="inferred from homology"/>
<evidence type="ECO:0000256" key="3">
    <source>
        <dbReference type="ARBA" id="ARBA00023134"/>
    </source>
</evidence>
<evidence type="ECO:0000256" key="4">
    <source>
        <dbReference type="SAM" id="Coils"/>
    </source>
</evidence>
<dbReference type="FunFam" id="3.40.50.300:FF:002274">
    <property type="entry name" value="Si:dkeyp-69e1.8"/>
    <property type="match status" value="1"/>
</dbReference>
<name>A0A8J7NU73_ATRSP</name>
<evidence type="ECO:0000259" key="6">
    <source>
        <dbReference type="PROSITE" id="PS51720"/>
    </source>
</evidence>
<sequence length="818" mass="93713">MEKCGNRYHVLNNKNRGDCTQVTELLEKIEDMVAGKSNCYDKAEKDLQEMEEETLGIRKRQRIEELLQKTVGPQLLPKRRRRADSHEAPQHLSEIRIVLLGGIGSGKSSAGNTILGREEFDTKRVNEECVKRQGEVAGRQITVADTPGWGSSFIIRAHPKRVREEVVRSVSLCLPGPHALLLVINVNSDTDWRSVEEHLELLSERVWRHTIVLFTWGDRLGDRTIEQHIERGGKELQWLVEKCGNRYHVLNNKNRGDRTQVTELLEKIEDMVAGNYGLYFTTDIKEINTELEKYIRQREEERQREMEELRLSTVLQHDCCCLRPVNEDSFIMTFKFCLLSRLNPSYLWRGWSPLMCHLPDAPVSPPVAVSEVEPRLQPRPSELRLVLLGRTGAGKSAAGNTILGSEEFPSEASSSAVTQESRKRTGQVSGRRVTVVDTPDWLHAGLSEGDRRRDVGLCVNLSAPGPHAFLLVTPLGQSSGEERRRLETVLEIFGERAMGHTMVLFTHADDLTSRTLEEFVHTGSRDLQLLLEKCGNRYQALNNKDRGSTQVTELLEKIEELVAGNKGSYYSTETYQEAESQIRQRQLQILRDREERKQREEERLREKHQKELQNHLRRTEEEIQTREEKIRALEEKIAELEERLREERDEGRRRELEEELRREREERERLQREMEGVREDQERERREREETHRREMEELRQHYEEKAREEAERHLDLVKNHLSTRAVILGAGLGAATGALAGALRGPTGAAAGTVMGAAVGAQIGALLGGETRAAQTHTQEHTQLADAEDHTQPADTQEHTQLSQRSLTHNLKALKNK</sequence>
<protein>
    <submittedName>
        <fullName evidence="7">GIMA4 GTPase</fullName>
    </submittedName>
</protein>
<gene>
    <name evidence="7" type="primary">Gimap4_5</name>
    <name evidence="7" type="ORF">GTO95_0006836</name>
</gene>
<keyword evidence="8" id="KW-1185">Reference proteome</keyword>
<dbReference type="Pfam" id="PF21724">
    <property type="entry name" value="DUF6861"/>
    <property type="match status" value="1"/>
</dbReference>
<feature type="compositionally biased region" description="Polar residues" evidence="5">
    <location>
        <begin position="800"/>
        <end position="810"/>
    </location>
</feature>
<accession>A0A8J7NU73</accession>
<dbReference type="InterPro" id="IPR006703">
    <property type="entry name" value="G_AIG1"/>
</dbReference>
<keyword evidence="3" id="KW-0342">GTP-binding</keyword>
<feature type="region of interest" description="Disordered" evidence="5">
    <location>
        <begin position="398"/>
        <end position="430"/>
    </location>
</feature>
<comment type="caution">
    <text evidence="7">The sequence shown here is derived from an EMBL/GenBank/DDBJ whole genome shotgun (WGS) entry which is preliminary data.</text>
</comment>
<dbReference type="FunFam" id="3.40.50.300:FF:001756">
    <property type="entry name" value="Si:dkey-185m8.2"/>
    <property type="match status" value="1"/>
</dbReference>
<feature type="compositionally biased region" description="Low complexity" evidence="5">
    <location>
        <begin position="405"/>
        <end position="416"/>
    </location>
</feature>
<evidence type="ECO:0000256" key="5">
    <source>
        <dbReference type="SAM" id="MobiDB-lite"/>
    </source>
</evidence>
<evidence type="ECO:0000313" key="8">
    <source>
        <dbReference type="Proteomes" id="UP000736164"/>
    </source>
</evidence>
<dbReference type="GO" id="GO:0005525">
    <property type="term" value="F:GTP binding"/>
    <property type="evidence" value="ECO:0007669"/>
    <property type="project" value="UniProtKB-KW"/>
</dbReference>
<dbReference type="PANTHER" id="PTHR10903">
    <property type="entry name" value="GTPASE, IMAP FAMILY MEMBER-RELATED"/>
    <property type="match status" value="1"/>
</dbReference>
<dbReference type="InterPro" id="IPR049195">
    <property type="entry name" value="Tre1-like_N"/>
</dbReference>
<dbReference type="Pfam" id="PF04548">
    <property type="entry name" value="AIG1"/>
    <property type="match status" value="2"/>
</dbReference>
<feature type="domain" description="AIG1-type G" evidence="6">
    <location>
        <begin position="380"/>
        <end position="579"/>
    </location>
</feature>
<feature type="non-terminal residue" evidence="7">
    <location>
        <position position="818"/>
    </location>
</feature>
<dbReference type="InterPro" id="IPR045058">
    <property type="entry name" value="GIMA/IAN/Toc"/>
</dbReference>
<reference evidence="7" key="1">
    <citation type="journal article" date="2021" name="Cell">
        <title>Tracing the genetic footprints of vertebrate landing in non-teleost ray-finned fishes.</title>
        <authorList>
            <person name="Bi X."/>
            <person name="Wang K."/>
            <person name="Yang L."/>
            <person name="Pan H."/>
            <person name="Jiang H."/>
            <person name="Wei Q."/>
            <person name="Fang M."/>
            <person name="Yu H."/>
            <person name="Zhu C."/>
            <person name="Cai Y."/>
            <person name="He Y."/>
            <person name="Gan X."/>
            <person name="Zeng H."/>
            <person name="Yu D."/>
            <person name="Zhu Y."/>
            <person name="Jiang H."/>
            <person name="Qiu Q."/>
            <person name="Yang H."/>
            <person name="Zhang Y.E."/>
            <person name="Wang W."/>
            <person name="Zhu M."/>
            <person name="He S."/>
            <person name="Zhang G."/>
        </authorList>
    </citation>
    <scope>NUCLEOTIDE SEQUENCE</scope>
    <source>
        <strain evidence="7">Allg_001</strain>
    </source>
</reference>
<feature type="domain" description="AIG1-type G" evidence="6">
    <location>
        <begin position="92"/>
        <end position="289"/>
    </location>
</feature>
<dbReference type="AlphaFoldDB" id="A0A8J7NU73"/>